<dbReference type="OrthoDB" id="7365273at2"/>
<gene>
    <name evidence="1" type="ORF">MEA186_34964</name>
</gene>
<evidence type="ECO:0000313" key="2">
    <source>
        <dbReference type="Proteomes" id="UP000002949"/>
    </source>
</evidence>
<accession>G6YLV5</accession>
<protein>
    <submittedName>
        <fullName evidence="1">Putative DNA binding protein</fullName>
    </submittedName>
</protein>
<reference evidence="1 2" key="1">
    <citation type="journal article" date="2012" name="J. Bacteriol.">
        <title>Draft Genome Sequence of Plant Growth-Promoting Rhizobium Mesorhizobium amorphae, Isolated from Zinc-Lead Mine Tailings.</title>
        <authorList>
            <person name="Hao X."/>
            <person name="Lin Y."/>
            <person name="Johnstone L."/>
            <person name="Baltrus D.A."/>
            <person name="Miller S.J."/>
            <person name="Wei G."/>
            <person name="Rensing C."/>
        </authorList>
    </citation>
    <scope>NUCLEOTIDE SEQUENCE [LARGE SCALE GENOMIC DNA]</scope>
    <source>
        <strain evidence="1 2">CCNWGS0123</strain>
    </source>
</reference>
<organism evidence="1 2">
    <name type="scientific">Mesorhizobium amorphae CCNWGS0123</name>
    <dbReference type="NCBI Taxonomy" id="1082933"/>
    <lineage>
        <taxon>Bacteria</taxon>
        <taxon>Pseudomonadati</taxon>
        <taxon>Pseudomonadota</taxon>
        <taxon>Alphaproteobacteria</taxon>
        <taxon>Hyphomicrobiales</taxon>
        <taxon>Phyllobacteriaceae</taxon>
        <taxon>Mesorhizobium</taxon>
    </lineage>
</organism>
<evidence type="ECO:0000313" key="1">
    <source>
        <dbReference type="EMBL" id="EHH02456.1"/>
    </source>
</evidence>
<dbReference type="EMBL" id="AGSN01000256">
    <property type="protein sequence ID" value="EHH02456.1"/>
    <property type="molecule type" value="Genomic_DNA"/>
</dbReference>
<dbReference type="AlphaFoldDB" id="G6YLV5"/>
<dbReference type="KEGG" id="mamo:A6B35_24830"/>
<keyword evidence="2" id="KW-1185">Reference proteome</keyword>
<sequence>MASASTGHAARSRQTTPWCASEWGAAISAVTGGETGLSEVADIGNDRVDQALAAVELPKHVHLTRSAGTLRDG</sequence>
<dbReference type="Proteomes" id="UP000002949">
    <property type="component" value="Unassembled WGS sequence"/>
</dbReference>
<dbReference type="STRING" id="1082933.A6B35_24830"/>
<proteinExistence type="predicted"/>
<dbReference type="RefSeq" id="WP_006206789.1">
    <property type="nucleotide sequence ID" value="NZ_AGSN01000256.1"/>
</dbReference>
<name>G6YLV5_9HYPH</name>